<reference evidence="10 11" key="1">
    <citation type="journal article" date="2014" name="Nat. Genet.">
        <title>Genome sequence of the hot pepper provides insights into the evolution of pungency in Capsicum species.</title>
        <authorList>
            <person name="Kim S."/>
            <person name="Park M."/>
            <person name="Yeom S.I."/>
            <person name="Kim Y.M."/>
            <person name="Lee J.M."/>
            <person name="Lee H.A."/>
            <person name="Seo E."/>
            <person name="Choi J."/>
            <person name="Cheong K."/>
            <person name="Kim K.T."/>
            <person name="Jung K."/>
            <person name="Lee G.W."/>
            <person name="Oh S.K."/>
            <person name="Bae C."/>
            <person name="Kim S.B."/>
            <person name="Lee H.Y."/>
            <person name="Kim S.Y."/>
            <person name="Kim M.S."/>
            <person name="Kang B.C."/>
            <person name="Jo Y.D."/>
            <person name="Yang H.B."/>
            <person name="Jeong H.J."/>
            <person name="Kang W.H."/>
            <person name="Kwon J.K."/>
            <person name="Shin C."/>
            <person name="Lim J.Y."/>
            <person name="Park J.H."/>
            <person name="Huh J.H."/>
            <person name="Kim J.S."/>
            <person name="Kim B.D."/>
            <person name="Cohen O."/>
            <person name="Paran I."/>
            <person name="Suh M.C."/>
            <person name="Lee S.B."/>
            <person name="Kim Y.K."/>
            <person name="Shin Y."/>
            <person name="Noh S.J."/>
            <person name="Park J."/>
            <person name="Seo Y.S."/>
            <person name="Kwon S.Y."/>
            <person name="Kim H.A."/>
            <person name="Park J.M."/>
            <person name="Kim H.J."/>
            <person name="Choi S.B."/>
            <person name="Bosland P.W."/>
            <person name="Reeves G."/>
            <person name="Jo S.H."/>
            <person name="Lee B.W."/>
            <person name="Cho H.T."/>
            <person name="Choi H.S."/>
            <person name="Lee M.S."/>
            <person name="Yu Y."/>
            <person name="Do Choi Y."/>
            <person name="Park B.S."/>
            <person name="van Deynze A."/>
            <person name="Ashrafi H."/>
            <person name="Hill T."/>
            <person name="Kim W.T."/>
            <person name="Pai H.S."/>
            <person name="Ahn H.K."/>
            <person name="Yeam I."/>
            <person name="Giovannoni J.J."/>
            <person name="Rose J.K."/>
            <person name="Sorensen I."/>
            <person name="Lee S.J."/>
            <person name="Kim R.W."/>
            <person name="Choi I.Y."/>
            <person name="Choi B.S."/>
            <person name="Lim J.S."/>
            <person name="Lee Y.H."/>
            <person name="Choi D."/>
        </authorList>
    </citation>
    <scope>NUCLEOTIDE SEQUENCE [LARGE SCALE GENOMIC DNA]</scope>
    <source>
        <strain evidence="11">cv. CM334</strain>
    </source>
</reference>
<dbReference type="InterPro" id="IPR002156">
    <property type="entry name" value="RNaseH_domain"/>
</dbReference>
<dbReference type="Proteomes" id="UP000222542">
    <property type="component" value="Unassembled WGS sequence"/>
</dbReference>
<dbReference type="SUPFAM" id="SSF53098">
    <property type="entry name" value="Ribonuclease H-like"/>
    <property type="match status" value="1"/>
</dbReference>
<comment type="subcellular location">
    <subcellularLocation>
        <location evidence="1">Plastid</location>
        <location evidence="1">Chloroplast stroma</location>
    </subcellularLocation>
</comment>
<dbReference type="CDD" id="cd06222">
    <property type="entry name" value="RNase_H_like"/>
    <property type="match status" value="1"/>
</dbReference>
<dbReference type="PROSITE" id="PS00857">
    <property type="entry name" value="PREPHENATE_DEHYDR_1"/>
    <property type="match status" value="1"/>
</dbReference>
<dbReference type="STRING" id="4072.A0A2G2YGD1"/>
<reference evidence="10 11" key="2">
    <citation type="journal article" date="2017" name="Genome Biol.">
        <title>New reference genome sequences of hot pepper reveal the massive evolution of plant disease-resistance genes by retroduplication.</title>
        <authorList>
            <person name="Kim S."/>
            <person name="Park J."/>
            <person name="Yeom S.I."/>
            <person name="Kim Y.M."/>
            <person name="Seo E."/>
            <person name="Kim K.T."/>
            <person name="Kim M.S."/>
            <person name="Lee J.M."/>
            <person name="Cheong K."/>
            <person name="Shin H.S."/>
            <person name="Kim S.B."/>
            <person name="Han K."/>
            <person name="Lee J."/>
            <person name="Park M."/>
            <person name="Lee H.A."/>
            <person name="Lee H.Y."/>
            <person name="Lee Y."/>
            <person name="Oh S."/>
            <person name="Lee J.H."/>
            <person name="Choi E."/>
            <person name="Choi E."/>
            <person name="Lee S.E."/>
            <person name="Jeon J."/>
            <person name="Kim H."/>
            <person name="Choi G."/>
            <person name="Song H."/>
            <person name="Lee J."/>
            <person name="Lee S.C."/>
            <person name="Kwon J.K."/>
            <person name="Lee H.Y."/>
            <person name="Koo N."/>
            <person name="Hong Y."/>
            <person name="Kim R.W."/>
            <person name="Kang W.H."/>
            <person name="Huh J.H."/>
            <person name="Kang B.C."/>
            <person name="Yang T.J."/>
            <person name="Lee Y.H."/>
            <person name="Bennetzen J.L."/>
            <person name="Choi D."/>
        </authorList>
    </citation>
    <scope>NUCLEOTIDE SEQUENCE [LARGE SCALE GENOMIC DNA]</scope>
    <source>
        <strain evidence="11">cv. CM334</strain>
    </source>
</reference>
<evidence type="ECO:0000256" key="5">
    <source>
        <dbReference type="ARBA" id="ARBA00023141"/>
    </source>
</evidence>
<comment type="caution">
    <text evidence="10">The sequence shown here is derived from an EMBL/GenBank/DDBJ whole genome shotgun (WGS) entry which is preliminary data.</text>
</comment>
<dbReference type="GO" id="GO:0009570">
    <property type="term" value="C:chloroplast stroma"/>
    <property type="evidence" value="ECO:0007669"/>
    <property type="project" value="UniProtKB-SubCell"/>
</dbReference>
<evidence type="ECO:0000259" key="9">
    <source>
        <dbReference type="PROSITE" id="PS51671"/>
    </source>
</evidence>
<dbReference type="GO" id="GO:0009507">
    <property type="term" value="C:chloroplast"/>
    <property type="evidence" value="ECO:0000318"/>
    <property type="project" value="GO_Central"/>
</dbReference>
<organism evidence="10 11">
    <name type="scientific">Capsicum annuum</name>
    <name type="common">Capsicum pepper</name>
    <dbReference type="NCBI Taxonomy" id="4072"/>
    <lineage>
        <taxon>Eukaryota</taxon>
        <taxon>Viridiplantae</taxon>
        <taxon>Streptophyta</taxon>
        <taxon>Embryophyta</taxon>
        <taxon>Tracheophyta</taxon>
        <taxon>Spermatophyta</taxon>
        <taxon>Magnoliopsida</taxon>
        <taxon>eudicotyledons</taxon>
        <taxon>Gunneridae</taxon>
        <taxon>Pentapetalae</taxon>
        <taxon>asterids</taxon>
        <taxon>lamiids</taxon>
        <taxon>Solanales</taxon>
        <taxon>Solanaceae</taxon>
        <taxon>Solanoideae</taxon>
        <taxon>Capsiceae</taxon>
        <taxon>Capsicum</taxon>
    </lineage>
</organism>
<dbReference type="GO" id="GO:0003676">
    <property type="term" value="F:nucleic acid binding"/>
    <property type="evidence" value="ECO:0007669"/>
    <property type="project" value="InterPro"/>
</dbReference>
<evidence type="ECO:0000256" key="2">
    <source>
        <dbReference type="ARBA" id="ARBA00004929"/>
    </source>
</evidence>
<evidence type="ECO:0000256" key="3">
    <source>
        <dbReference type="ARBA" id="ARBA00013259"/>
    </source>
</evidence>
<dbReference type="InterPro" id="IPR044730">
    <property type="entry name" value="RNase_H-like_dom_plant"/>
</dbReference>
<dbReference type="GO" id="GO:0009094">
    <property type="term" value="P:L-phenylalanine biosynthetic process"/>
    <property type="evidence" value="ECO:0000318"/>
    <property type="project" value="GO_Central"/>
</dbReference>
<dbReference type="PROSITE" id="PS51671">
    <property type="entry name" value="ACT"/>
    <property type="match status" value="1"/>
</dbReference>
<dbReference type="Gene3D" id="3.30.420.10">
    <property type="entry name" value="Ribonuclease H-like superfamily/Ribonuclease H"/>
    <property type="match status" value="1"/>
</dbReference>
<dbReference type="SUPFAM" id="SSF48371">
    <property type="entry name" value="ARM repeat"/>
    <property type="match status" value="1"/>
</dbReference>
<dbReference type="AlphaFoldDB" id="A0A2G2YGD1"/>
<dbReference type="Pfam" id="PF13456">
    <property type="entry name" value="RVT_3"/>
    <property type="match status" value="1"/>
</dbReference>
<dbReference type="InterPro" id="IPR018528">
    <property type="entry name" value="Preph_deHydtase_CS"/>
</dbReference>
<dbReference type="InterPro" id="IPR045865">
    <property type="entry name" value="ACT-like_dom_sf"/>
</dbReference>
<dbReference type="EC" id="4.2.1.91" evidence="3"/>
<dbReference type="InterPro" id="IPR012337">
    <property type="entry name" value="RNaseH-like_sf"/>
</dbReference>
<proteinExistence type="predicted"/>
<evidence type="ECO:0000256" key="7">
    <source>
        <dbReference type="ARBA" id="ARBA00023239"/>
    </source>
</evidence>
<feature type="domain" description="ACT" evidence="9">
    <location>
        <begin position="341"/>
        <end position="433"/>
    </location>
</feature>
<dbReference type="SUPFAM" id="SSF55021">
    <property type="entry name" value="ACT-like"/>
    <property type="match status" value="1"/>
</dbReference>
<dbReference type="PANTHER" id="PTHR21022">
    <property type="entry name" value="PREPHENATE DEHYDRATASE P PROTEIN"/>
    <property type="match status" value="1"/>
</dbReference>
<dbReference type="GO" id="GO:0004523">
    <property type="term" value="F:RNA-DNA hybrid ribonuclease activity"/>
    <property type="evidence" value="ECO:0007669"/>
    <property type="project" value="InterPro"/>
</dbReference>
<evidence type="ECO:0000313" key="10">
    <source>
        <dbReference type="EMBL" id="PHT68813.1"/>
    </source>
</evidence>
<dbReference type="InterPro" id="IPR016024">
    <property type="entry name" value="ARM-type_fold"/>
</dbReference>
<evidence type="ECO:0000256" key="4">
    <source>
        <dbReference type="ARBA" id="ARBA00022605"/>
    </source>
</evidence>
<keyword evidence="5" id="KW-0057">Aromatic amino acid biosynthesis</keyword>
<dbReference type="GO" id="GO:0005737">
    <property type="term" value="C:cytoplasm"/>
    <property type="evidence" value="ECO:0000318"/>
    <property type="project" value="GO_Central"/>
</dbReference>
<dbReference type="Gene3D" id="1.25.10.10">
    <property type="entry name" value="Leucine-rich Repeat Variant"/>
    <property type="match status" value="1"/>
</dbReference>
<dbReference type="InterPro" id="IPR036397">
    <property type="entry name" value="RNaseH_sf"/>
</dbReference>
<dbReference type="GO" id="GO:0004664">
    <property type="term" value="F:prephenate dehydratase activity"/>
    <property type="evidence" value="ECO:0000318"/>
    <property type="project" value="GO_Central"/>
</dbReference>
<evidence type="ECO:0000256" key="6">
    <source>
        <dbReference type="ARBA" id="ARBA00023222"/>
    </source>
</evidence>
<feature type="domain" description="Prephenate dehydratase" evidence="8">
    <location>
        <begin position="138"/>
        <end position="327"/>
    </location>
</feature>
<dbReference type="InterPro" id="IPR011989">
    <property type="entry name" value="ARM-like"/>
</dbReference>
<dbReference type="EMBL" id="AYRZ02000011">
    <property type="protein sequence ID" value="PHT68813.1"/>
    <property type="molecule type" value="Genomic_DNA"/>
</dbReference>
<keyword evidence="11" id="KW-1185">Reference proteome</keyword>
<dbReference type="GO" id="GO:0047769">
    <property type="term" value="F:arogenate dehydratase activity"/>
    <property type="evidence" value="ECO:0000318"/>
    <property type="project" value="GO_Central"/>
</dbReference>
<name>A0A2G2YGD1_CAPAN</name>
<dbReference type="PROSITE" id="PS51171">
    <property type="entry name" value="PREPHENATE_DEHYDR_3"/>
    <property type="match status" value="1"/>
</dbReference>
<dbReference type="SUPFAM" id="SSF53850">
    <property type="entry name" value="Periplasmic binding protein-like II"/>
    <property type="match status" value="1"/>
</dbReference>
<dbReference type="Gramene" id="PHT68813">
    <property type="protein sequence ID" value="PHT68813"/>
    <property type="gene ID" value="T459_28300"/>
</dbReference>
<dbReference type="Gene3D" id="3.30.70.260">
    <property type="match status" value="1"/>
</dbReference>
<dbReference type="CDD" id="cd04905">
    <property type="entry name" value="ACT_CM-PDT"/>
    <property type="match status" value="1"/>
</dbReference>
<keyword evidence="6" id="KW-0584">Phenylalanine biosynthesis</keyword>
<dbReference type="CDD" id="cd13631">
    <property type="entry name" value="PBP2_Ct-PDT_like"/>
    <property type="match status" value="1"/>
</dbReference>
<accession>A0A2G2YGD1</accession>
<dbReference type="InterPro" id="IPR002912">
    <property type="entry name" value="ACT_dom"/>
</dbReference>
<dbReference type="Gene3D" id="3.40.190.10">
    <property type="entry name" value="Periplasmic binding protein-like II"/>
    <property type="match status" value="2"/>
</dbReference>
<dbReference type="Pfam" id="PF00800">
    <property type="entry name" value="PDT"/>
    <property type="match status" value="1"/>
</dbReference>
<keyword evidence="7" id="KW-0456">Lyase</keyword>
<dbReference type="UniPathway" id="UPA00121">
    <property type="reaction ID" value="UER00344"/>
</dbReference>
<evidence type="ECO:0000256" key="1">
    <source>
        <dbReference type="ARBA" id="ARBA00004470"/>
    </source>
</evidence>
<keyword evidence="4" id="KW-0028">Amino-acid biosynthesis</keyword>
<dbReference type="PROSITE" id="PS00858">
    <property type="entry name" value="PREPHENATE_DEHYDR_2"/>
    <property type="match status" value="1"/>
</dbReference>
<protein>
    <recommendedName>
        <fullName evidence="3">arogenate dehydratase</fullName>
        <ecNumber evidence="3">4.2.1.91</ecNumber>
    </recommendedName>
</protein>
<dbReference type="InterPro" id="IPR001086">
    <property type="entry name" value="Preph_deHydtase"/>
</dbReference>
<dbReference type="PANTHER" id="PTHR21022:SF42">
    <property type="entry name" value="AROGENATE DEHYDRATASE_PREPHENATE DEHYDRATASE 2, CHLOROPLASTIC"/>
    <property type="match status" value="1"/>
</dbReference>
<sequence>MIQDTISLRRLLQKWWSSKANNDAHKLGVIRDHNGDLIYAYATALGQGTNNQAGVEAAIWGLSWCLRNNIQQVILKVDSELLIRHVYREANFVADASSKVSHLFDQQQHYFHCCQFPSEVAVTVMMMTVDSGGGGCDVMLLNGVRGAYSESAAEKAYPNCEAVPCEQFDTAFEVSFPSDSKKNMPQIVGLDEAVERWLVDRAVLPIENSLGGSIHRNYDLLLRHRLHIVGEVKLAIRHCLLANNGVKIEDLKRVLSHPQACFFCFLNNLYEAVDDTAGAAKYIAFNKLNDAGAVASLAASRIYGLNVLAQDIQDDSDNVTRFLMLAREPIIPRTDKPFKTSVVFSLDEGPGVLFKALAVFAMRNINLTKIESRPLQKQALRVLDDSVDGFPKYFPYLFYVDFEASMADQRAQNALGHLKTKAAPVLINNDPSGGISLLQFAFEEFQLLLSEKWIHFVEGISHALFGRLQDEAACVLKDKGFEASPLLKEFLDGDMLDPQSLVVRGFASSRPLSLTKEHKEMLSDILSRIVEDVYSVLVYCLNDKYLLQLQTKVAHDSGSYSDSGVLPGGVSLRQFAIKEFQKLLSNEWNPCLEDISYALVRGLVKQRKCCLQLQFEASWVLTYKGFKGLPLLQKFLDDDMLDLRSIVAPVLPINLQQPVTKKYEVFYEKLNRIVEDMYSDFVELLVSRYLLKLQPDAAGIAKESIPIFEHLPVSCQIIQKNLQEVDLVDVQTIGFLLESADSDRQLLGIKLLEQLFSEGFVSEVKGILRSFVVDVVPPLAHITWKMDSPEVQFKGAWALIHIISYYSMKPSSLIKYGLVEPLLELLEIDSVCEKAMEELQKIAFNPVSRDHALKCGALLVLLKKLSTSNGSILRKLTLTILNFCEGFIKRPFSRSNLFDDEVVLENACRALCLISGVVDSSGGASEDKKECFLHCLLSLLDRRLEEEIVCIIIACITGESTLWAENLFASWLQLKKMGIAAVAIANAIDGTADDEQKKSLVGCCIDVLCNYVGDQNKWAGIGVRGIEKILKLGKQKRQIMVAIMIMLSRYVKLEDFWTPKFKSQAKAILMTYLPSAQWPYSKSVSTHTP</sequence>
<gene>
    <name evidence="10" type="ORF">T459_28300</name>
</gene>
<comment type="pathway">
    <text evidence="2">Amino-acid biosynthesis; L-phenylalanine biosynthesis; L-phenylalanine from L-arogenate: step 1/1.</text>
</comment>
<evidence type="ECO:0000313" key="11">
    <source>
        <dbReference type="Proteomes" id="UP000222542"/>
    </source>
</evidence>
<evidence type="ECO:0000259" key="8">
    <source>
        <dbReference type="PROSITE" id="PS51171"/>
    </source>
</evidence>